<accession>A0A4V3WE00</accession>
<dbReference type="Pfam" id="PF07943">
    <property type="entry name" value="PBP5_C"/>
    <property type="match status" value="1"/>
</dbReference>
<dbReference type="PRINTS" id="PR00725">
    <property type="entry name" value="DADACBPTASE1"/>
</dbReference>
<evidence type="ECO:0000256" key="10">
    <source>
        <dbReference type="ARBA" id="ARBA00022984"/>
    </source>
</evidence>
<evidence type="ECO:0000256" key="1">
    <source>
        <dbReference type="ARBA" id="ARBA00003217"/>
    </source>
</evidence>
<evidence type="ECO:0000313" key="18">
    <source>
        <dbReference type="EMBL" id="THF74283.1"/>
    </source>
</evidence>
<keyword evidence="8" id="KW-0378">Hydrolase</keyword>
<feature type="binding site" evidence="14">
    <location>
        <position position="253"/>
    </location>
    <ligand>
        <name>substrate</name>
    </ligand>
</feature>
<feature type="active site" description="Proton acceptor" evidence="13">
    <location>
        <position position="67"/>
    </location>
</feature>
<feature type="chain" id="PRO_5038362800" description="serine-type D-Ala-D-Ala carboxypeptidase" evidence="16">
    <location>
        <begin position="27"/>
        <end position="446"/>
    </location>
</feature>
<comment type="pathway">
    <text evidence="2">Cell wall biogenesis; peptidoglycan biosynthesis.</text>
</comment>
<dbReference type="InterPro" id="IPR001967">
    <property type="entry name" value="Peptidase_S11_N"/>
</dbReference>
<keyword evidence="7 16" id="KW-0732">Signal</keyword>
<dbReference type="Gene3D" id="2.60.410.10">
    <property type="entry name" value="D-Ala-D-Ala carboxypeptidase, C-terminal domain"/>
    <property type="match status" value="1"/>
</dbReference>
<feature type="active site" evidence="13">
    <location>
        <position position="128"/>
    </location>
</feature>
<evidence type="ECO:0000256" key="7">
    <source>
        <dbReference type="ARBA" id="ARBA00022729"/>
    </source>
</evidence>
<evidence type="ECO:0000256" key="13">
    <source>
        <dbReference type="PIRSR" id="PIRSR618044-1"/>
    </source>
</evidence>
<dbReference type="InterPro" id="IPR015956">
    <property type="entry name" value="Peniciliin-bd_prot_C_sf"/>
</dbReference>
<feature type="active site" description="Acyl-ester intermediate" evidence="13">
    <location>
        <position position="64"/>
    </location>
</feature>
<dbReference type="AlphaFoldDB" id="A0A4V3WE00"/>
<evidence type="ECO:0000256" key="9">
    <source>
        <dbReference type="ARBA" id="ARBA00022960"/>
    </source>
</evidence>
<dbReference type="GO" id="GO:0009002">
    <property type="term" value="F:serine-type D-Ala-D-Ala carboxypeptidase activity"/>
    <property type="evidence" value="ECO:0007669"/>
    <property type="project" value="UniProtKB-EC"/>
</dbReference>
<dbReference type="UniPathway" id="UPA00219"/>
<dbReference type="EC" id="3.4.16.4" evidence="4"/>
<keyword evidence="10" id="KW-0573">Peptidoglycan synthesis</keyword>
<dbReference type="InterPro" id="IPR012907">
    <property type="entry name" value="Peptidase_S11_C"/>
</dbReference>
<dbReference type="Gene3D" id="3.40.710.10">
    <property type="entry name" value="DD-peptidase/beta-lactamase superfamily"/>
    <property type="match status" value="1"/>
</dbReference>
<dbReference type="GO" id="GO:0071555">
    <property type="term" value="P:cell wall organization"/>
    <property type="evidence" value="ECO:0007669"/>
    <property type="project" value="UniProtKB-KW"/>
</dbReference>
<evidence type="ECO:0000256" key="15">
    <source>
        <dbReference type="RuleBase" id="RU004016"/>
    </source>
</evidence>
<protein>
    <recommendedName>
        <fullName evidence="4">serine-type D-Ala-D-Ala carboxypeptidase</fullName>
        <ecNumber evidence="4">3.4.16.4</ecNumber>
    </recommendedName>
</protein>
<evidence type="ECO:0000256" key="6">
    <source>
        <dbReference type="ARBA" id="ARBA00022670"/>
    </source>
</evidence>
<dbReference type="InterPro" id="IPR018044">
    <property type="entry name" value="Peptidase_S11"/>
</dbReference>
<comment type="catalytic activity">
    <reaction evidence="12">
        <text>Preferential cleavage: (Ac)2-L-Lys-D-Ala-|-D-Ala. Also transpeptidation of peptidyl-alanyl moieties that are N-acyl substituents of D-alanine.</text>
        <dbReference type="EC" id="3.4.16.4"/>
    </reaction>
</comment>
<dbReference type="Pfam" id="PF00768">
    <property type="entry name" value="Peptidase_S11"/>
    <property type="match status" value="1"/>
</dbReference>
<proteinExistence type="inferred from homology"/>
<gene>
    <name evidence="18" type="ORF">E6W99_25585</name>
</gene>
<evidence type="ECO:0000259" key="17">
    <source>
        <dbReference type="SMART" id="SM00936"/>
    </source>
</evidence>
<comment type="function">
    <text evidence="1">Removes C-terminal D-alanyl residues from sugar-peptide cell wall precursors.</text>
</comment>
<keyword evidence="11" id="KW-0961">Cell wall biogenesis/degradation</keyword>
<dbReference type="GO" id="GO:0006508">
    <property type="term" value="P:proteolysis"/>
    <property type="evidence" value="ECO:0007669"/>
    <property type="project" value="UniProtKB-KW"/>
</dbReference>
<dbReference type="Proteomes" id="UP000310334">
    <property type="component" value="Unassembled WGS sequence"/>
</dbReference>
<keyword evidence="9" id="KW-0133">Cell shape</keyword>
<dbReference type="GO" id="GO:0008360">
    <property type="term" value="P:regulation of cell shape"/>
    <property type="evidence" value="ECO:0007669"/>
    <property type="project" value="UniProtKB-KW"/>
</dbReference>
<keyword evidence="6" id="KW-0645">Protease</keyword>
<reference evidence="18 19" key="1">
    <citation type="submission" date="2019-04" db="EMBL/GenBank/DDBJ databases">
        <title>Bacillus sediminilitoris sp. nov., isolated from a tidal flat sediment on the East China Sea.</title>
        <authorList>
            <person name="Wei Y."/>
            <person name="Mao H."/>
            <person name="Fang J."/>
        </authorList>
    </citation>
    <scope>NUCLEOTIDE SEQUENCE [LARGE SCALE GENOMIC DNA]</scope>
    <source>
        <strain evidence="18 19">DSL-17</strain>
    </source>
</reference>
<keyword evidence="19" id="KW-1185">Reference proteome</keyword>
<dbReference type="InterPro" id="IPR037167">
    <property type="entry name" value="Peptidase_S11_C_sf"/>
</dbReference>
<dbReference type="InterPro" id="IPR012338">
    <property type="entry name" value="Beta-lactam/transpept-like"/>
</dbReference>
<feature type="signal peptide" evidence="16">
    <location>
        <begin position="1"/>
        <end position="26"/>
    </location>
</feature>
<evidence type="ECO:0000256" key="4">
    <source>
        <dbReference type="ARBA" id="ARBA00012448"/>
    </source>
</evidence>
<evidence type="ECO:0000256" key="2">
    <source>
        <dbReference type="ARBA" id="ARBA00004752"/>
    </source>
</evidence>
<dbReference type="SUPFAM" id="SSF56601">
    <property type="entry name" value="beta-lactamase/transpeptidase-like"/>
    <property type="match status" value="1"/>
</dbReference>
<keyword evidence="5 18" id="KW-0121">Carboxypeptidase</keyword>
<dbReference type="EMBL" id="SSNT01000039">
    <property type="protein sequence ID" value="THF74283.1"/>
    <property type="molecule type" value="Genomic_DNA"/>
</dbReference>
<dbReference type="SUPFAM" id="SSF69189">
    <property type="entry name" value="Penicillin-binding protein associated domain"/>
    <property type="match status" value="1"/>
</dbReference>
<dbReference type="SMART" id="SM00936">
    <property type="entry name" value="PBP5_C"/>
    <property type="match status" value="1"/>
</dbReference>
<dbReference type="GO" id="GO:0009252">
    <property type="term" value="P:peptidoglycan biosynthetic process"/>
    <property type="evidence" value="ECO:0007669"/>
    <property type="project" value="UniProtKB-UniPathway"/>
</dbReference>
<comment type="similarity">
    <text evidence="3 15">Belongs to the peptidase S11 family.</text>
</comment>
<evidence type="ECO:0000313" key="19">
    <source>
        <dbReference type="Proteomes" id="UP000310334"/>
    </source>
</evidence>
<comment type="caution">
    <text evidence="18">The sequence shown here is derived from an EMBL/GenBank/DDBJ whole genome shotgun (WGS) entry which is preliminary data.</text>
</comment>
<dbReference type="PANTHER" id="PTHR21581">
    <property type="entry name" value="D-ALANYL-D-ALANINE CARBOXYPEPTIDASE"/>
    <property type="match status" value="1"/>
</dbReference>
<feature type="domain" description="Peptidase S11 D-Ala-D-Ala carboxypeptidase A C-terminal" evidence="17">
    <location>
        <begin position="306"/>
        <end position="416"/>
    </location>
</feature>
<evidence type="ECO:0000256" key="12">
    <source>
        <dbReference type="ARBA" id="ARBA00034000"/>
    </source>
</evidence>
<sequence>MSMRKLIALLFAFTFVVSTISPFATASAAEAPISVNAKSAIIIEESTGTILYGKNIDEMLPVASMAKVMTEYLVHEAIANKKITWDQIYTPSEYVYKISQNRDLSNVPLRQDGSYNVKELYEAMAIYSANGAAIALAEIIAGSESAFVKMMNEKAKELGLTNYEFVNATGLENKDLQGMHPDGTNADSENKLSARDMALLSQKLIQDFPEALETASTPKAVFREGTDDATNMPNWNWMLPGLVYEYEGVDGLKTGSTSNAGSNFTGTAMKNGMRVISVVMNAQGKSLHESRFVETKIMLDYAFNTFKVKEVYPANYQIEKQSTIPVVKGKEDNVSIHTKDPLTLVVKNGEENAYKPSFKIDESLLTKEGELTAPIEKGQKVGSMVVSYEGKGEALGFIEKNKSPQVDLVTKEAVEKANWFVLSMRGIGGFFSGLWGSVTDTVKGWF</sequence>
<evidence type="ECO:0000256" key="11">
    <source>
        <dbReference type="ARBA" id="ARBA00023316"/>
    </source>
</evidence>
<evidence type="ECO:0000256" key="5">
    <source>
        <dbReference type="ARBA" id="ARBA00022645"/>
    </source>
</evidence>
<dbReference type="OrthoDB" id="9791132at2"/>
<evidence type="ECO:0000256" key="3">
    <source>
        <dbReference type="ARBA" id="ARBA00007164"/>
    </source>
</evidence>
<evidence type="ECO:0000256" key="16">
    <source>
        <dbReference type="SAM" id="SignalP"/>
    </source>
</evidence>
<evidence type="ECO:0000256" key="14">
    <source>
        <dbReference type="PIRSR" id="PIRSR618044-2"/>
    </source>
</evidence>
<evidence type="ECO:0000256" key="8">
    <source>
        <dbReference type="ARBA" id="ARBA00022801"/>
    </source>
</evidence>
<name>A0A4V3WE00_9BACI</name>
<dbReference type="PANTHER" id="PTHR21581:SF11">
    <property type="entry name" value="D-ALANYL-D-ALANINE CARBOXYPEPTIDASE DACA"/>
    <property type="match status" value="1"/>
</dbReference>
<organism evidence="18 19">
    <name type="scientific">Metabacillus sediminilitoris</name>
    <dbReference type="NCBI Taxonomy" id="2567941"/>
    <lineage>
        <taxon>Bacteria</taxon>
        <taxon>Bacillati</taxon>
        <taxon>Bacillota</taxon>
        <taxon>Bacilli</taxon>
        <taxon>Bacillales</taxon>
        <taxon>Bacillaceae</taxon>
        <taxon>Metabacillus</taxon>
    </lineage>
</organism>